<reference evidence="1 2" key="1">
    <citation type="submission" date="2024-09" db="EMBL/GenBank/DDBJ databases">
        <title>Chromosome-scale assembly of Riccia fluitans.</title>
        <authorList>
            <person name="Paukszto L."/>
            <person name="Sawicki J."/>
            <person name="Karawczyk K."/>
            <person name="Piernik-Szablinska J."/>
            <person name="Szczecinska M."/>
            <person name="Mazdziarz M."/>
        </authorList>
    </citation>
    <scope>NUCLEOTIDE SEQUENCE [LARGE SCALE GENOMIC DNA]</scope>
    <source>
        <strain evidence="1">Rf_01</strain>
        <tissue evidence="1">Aerial parts of the thallus</tissue>
    </source>
</reference>
<dbReference type="AlphaFoldDB" id="A0ABD1Y3T6"/>
<dbReference type="EMBL" id="JBHFFA010000006">
    <property type="protein sequence ID" value="KAL2621069.1"/>
    <property type="molecule type" value="Genomic_DNA"/>
</dbReference>
<proteinExistence type="predicted"/>
<sequence>MIILFNAYACPLASARSLTTCRSPAAGAPVGGAGKAPAMKNLKVNSVFISGCLCWMFIKEQVELMMPYVFESRRLHMRRLMGESAKKIDCVEEAAEELLNEGWLLCFDEFQLYKNGLQRELFISCIELIKQSRQVFDFMKDAPDNRLIRAGLHGSGYFPPLFPS</sequence>
<organism evidence="1 2">
    <name type="scientific">Riccia fluitans</name>
    <dbReference type="NCBI Taxonomy" id="41844"/>
    <lineage>
        <taxon>Eukaryota</taxon>
        <taxon>Viridiplantae</taxon>
        <taxon>Streptophyta</taxon>
        <taxon>Embryophyta</taxon>
        <taxon>Marchantiophyta</taxon>
        <taxon>Marchantiopsida</taxon>
        <taxon>Marchantiidae</taxon>
        <taxon>Marchantiales</taxon>
        <taxon>Ricciaceae</taxon>
        <taxon>Riccia</taxon>
    </lineage>
</organism>
<evidence type="ECO:0000313" key="2">
    <source>
        <dbReference type="Proteomes" id="UP001605036"/>
    </source>
</evidence>
<accession>A0ABD1Y3T6</accession>
<name>A0ABD1Y3T6_9MARC</name>
<gene>
    <name evidence="1" type="ORF">R1flu_001274</name>
</gene>
<protein>
    <submittedName>
        <fullName evidence="1">Uncharacterized protein</fullName>
    </submittedName>
</protein>
<evidence type="ECO:0000313" key="1">
    <source>
        <dbReference type="EMBL" id="KAL2621069.1"/>
    </source>
</evidence>
<dbReference type="Proteomes" id="UP001605036">
    <property type="component" value="Unassembled WGS sequence"/>
</dbReference>
<keyword evidence="2" id="KW-1185">Reference proteome</keyword>
<comment type="caution">
    <text evidence="1">The sequence shown here is derived from an EMBL/GenBank/DDBJ whole genome shotgun (WGS) entry which is preliminary data.</text>
</comment>